<evidence type="ECO:0000256" key="1">
    <source>
        <dbReference type="ARBA" id="ARBA00004496"/>
    </source>
</evidence>
<comment type="subcellular location">
    <subcellularLocation>
        <location evidence="1">Cytoplasm</location>
    </subcellularLocation>
</comment>
<sequence>MKLTSEKLPKNPSYTSLSHFAAKNAKIFQWRKEKTDHYSHANLVDKALQLLKERIRRGDTMAYFLRGQLYFEEGWYEEALEQFEEIKEKDHQATYQLGVMYYDGLGTATDSEKGVEYMKKIVDSPCPKARHLKFAAAYNLGRAYYEGKGVKRSDKEAERLWLFAADNGNPKASVKAQSILGLYYSTKEPRELEKAFYWHSEACGNGNLESQGALGLMYFYGQGIRQDTEAALHCLREAAERGNVYAQGNLVEYYYKMKFFTKCVAFSKRIADYDEVHDIPMIAQVTDCLPEFIIRGMALASFYHARCLQLGLGVTKDEATAKRYYSKNLCFISRTWQEQNPGLTWNVLEQLLLGSLLCFLAARAALFLAWDCVWRRQLPIGPKSIPEKVDVVNQHLLTENPVHCVPNLSCKRKICLG</sequence>
<dbReference type="InterPro" id="IPR006597">
    <property type="entry name" value="Sel1-like"/>
</dbReference>
<evidence type="ECO:0000256" key="7">
    <source>
        <dbReference type="PROSITE-ProRule" id="PRU00339"/>
    </source>
</evidence>
<dbReference type="PANTHER" id="PTHR44554">
    <property type="entry name" value="LRP2-BINDING PROTEIN"/>
    <property type="match status" value="1"/>
</dbReference>
<dbReference type="InterPro" id="IPR011990">
    <property type="entry name" value="TPR-like_helical_dom_sf"/>
</dbReference>
<feature type="repeat" description="TPR" evidence="7">
    <location>
        <begin position="60"/>
        <end position="93"/>
    </location>
</feature>
<evidence type="ECO:0000256" key="5">
    <source>
        <dbReference type="ARBA" id="ARBA00037614"/>
    </source>
</evidence>
<evidence type="ECO:0000313" key="8">
    <source>
        <dbReference type="Ensembl" id="ENSCHIP00010042499.1"/>
    </source>
</evidence>
<dbReference type="Pfam" id="PF08238">
    <property type="entry name" value="Sel1"/>
    <property type="match status" value="5"/>
</dbReference>
<dbReference type="Gene3D" id="1.25.40.10">
    <property type="entry name" value="Tetratricopeptide repeat domain"/>
    <property type="match status" value="2"/>
</dbReference>
<proteinExistence type="predicted"/>
<dbReference type="AlphaFoldDB" id="A0A8C2SDC3"/>
<dbReference type="SUPFAM" id="SSF81901">
    <property type="entry name" value="HCP-like"/>
    <property type="match status" value="1"/>
</dbReference>
<comment type="function">
    <text evidence="5">May act as an adapter that regulates LRP2 function.</text>
</comment>
<dbReference type="InterPro" id="IPR052323">
    <property type="entry name" value="LRP2-binding"/>
</dbReference>
<keyword evidence="3" id="KW-0677">Repeat</keyword>
<evidence type="ECO:0000256" key="2">
    <source>
        <dbReference type="ARBA" id="ARBA00022490"/>
    </source>
</evidence>
<reference evidence="8" key="2">
    <citation type="submission" date="2025-08" db="UniProtKB">
        <authorList>
            <consortium name="Ensembl"/>
        </authorList>
    </citation>
    <scope>IDENTIFICATION</scope>
</reference>
<dbReference type="Ensembl" id="ENSCHIT00010059074.1">
    <property type="protein sequence ID" value="ENSCHIP00010042499.1"/>
    <property type="gene ID" value="ENSCHIG00010030969.1"/>
</dbReference>
<reference evidence="8" key="1">
    <citation type="submission" date="2019-03" db="EMBL/GenBank/DDBJ databases">
        <title>Genome sequencing and reference-guided assembly of Black Bengal Goat (Capra hircus).</title>
        <authorList>
            <person name="Siddiki A.Z."/>
            <person name="Baten A."/>
            <person name="Billah M."/>
            <person name="Alam M.A.U."/>
            <person name="Shawrob K.S.M."/>
            <person name="Saha S."/>
            <person name="Chowdhury M."/>
            <person name="Rahman A.H."/>
            <person name="Stear M."/>
            <person name="Miah G."/>
            <person name="Das G.B."/>
            <person name="Hossain M.M."/>
            <person name="Kumkum M."/>
            <person name="Islam M.S."/>
            <person name="Mollah A.M."/>
            <person name="Ahsan A."/>
            <person name="Tusar F."/>
            <person name="Khan M.K.I."/>
        </authorList>
    </citation>
    <scope>NUCLEOTIDE SEQUENCE [LARGE SCALE GENOMIC DNA]</scope>
</reference>
<dbReference type="PROSITE" id="PS50005">
    <property type="entry name" value="TPR"/>
    <property type="match status" value="1"/>
</dbReference>
<evidence type="ECO:0000256" key="6">
    <source>
        <dbReference type="ARBA" id="ARBA00039954"/>
    </source>
</evidence>
<dbReference type="InterPro" id="IPR019734">
    <property type="entry name" value="TPR_rpt"/>
</dbReference>
<keyword evidence="2" id="KW-0963">Cytoplasm</keyword>
<name>A0A8C2SDC3_CAPHI</name>
<evidence type="ECO:0000256" key="3">
    <source>
        <dbReference type="ARBA" id="ARBA00022737"/>
    </source>
</evidence>
<organism evidence="8">
    <name type="scientific">Capra hircus</name>
    <name type="common">Goat</name>
    <dbReference type="NCBI Taxonomy" id="9925"/>
    <lineage>
        <taxon>Eukaryota</taxon>
        <taxon>Metazoa</taxon>
        <taxon>Chordata</taxon>
        <taxon>Craniata</taxon>
        <taxon>Vertebrata</taxon>
        <taxon>Euteleostomi</taxon>
        <taxon>Mammalia</taxon>
        <taxon>Eutheria</taxon>
        <taxon>Laurasiatheria</taxon>
        <taxon>Artiodactyla</taxon>
        <taxon>Ruminantia</taxon>
        <taxon>Pecora</taxon>
        <taxon>Bovidae</taxon>
        <taxon>Caprinae</taxon>
        <taxon>Capra</taxon>
    </lineage>
</organism>
<evidence type="ECO:0000256" key="4">
    <source>
        <dbReference type="ARBA" id="ARBA00022803"/>
    </source>
</evidence>
<dbReference type="SMART" id="SM00671">
    <property type="entry name" value="SEL1"/>
    <property type="match status" value="5"/>
</dbReference>
<accession>A0A8C2SDC3</accession>
<dbReference type="GO" id="GO:0005737">
    <property type="term" value="C:cytoplasm"/>
    <property type="evidence" value="ECO:0007669"/>
    <property type="project" value="UniProtKB-SubCell"/>
</dbReference>
<dbReference type="PANTHER" id="PTHR44554:SF1">
    <property type="entry name" value="LRP2-BINDING PROTEIN"/>
    <property type="match status" value="1"/>
</dbReference>
<gene>
    <name evidence="8" type="primary">LRP2BP</name>
</gene>
<keyword evidence="4 7" id="KW-0802">TPR repeat</keyword>
<protein>
    <recommendedName>
        <fullName evidence="6">LRP2-binding protein</fullName>
    </recommendedName>
</protein>